<keyword evidence="2" id="KW-0442">Lipid degradation</keyword>
<dbReference type="Pfam" id="PF04083">
    <property type="entry name" value="Abhydro_lipase"/>
    <property type="match status" value="1"/>
</dbReference>
<dbReference type="Proteomes" id="UP000289738">
    <property type="component" value="Chromosome A04"/>
</dbReference>
<evidence type="ECO:0000256" key="1">
    <source>
        <dbReference type="ARBA" id="ARBA00010701"/>
    </source>
</evidence>
<dbReference type="EMBL" id="SDMP01000004">
    <property type="protein sequence ID" value="RYR63843.1"/>
    <property type="molecule type" value="Genomic_DNA"/>
</dbReference>
<dbReference type="InterPro" id="IPR025483">
    <property type="entry name" value="Lipase_euk"/>
</dbReference>
<keyword evidence="2" id="KW-0443">Lipid metabolism</keyword>
<sequence length="410" mass="46076">MKAFFISGDALDHDNQNVDDEHDFSESASRVLHLQAHARKTLYTDDGICKRMVETQGYTCEEHKVTTVDGYILSLQRMPAGRSGKAADKPPVLLQHGLFIDAITWLFNTPEESLAYILADKGFDVWLANTRGTKYSSAHTSLSPNDMAYWDWSWDELVSYDLPASLSYVFNHTAQKMHYVGHSLGTLTALAAFSEEQLMNMLRSAALLSPIAHLNQIMSQPTKLAADLFIANDVYWLGLHEFIPNENVASKFLEGICRSLKLNCSDLMAIFTGPNCCINSSRINIFLNNEPQPSSTKNLIHLSQMIRTGKIAKYDYGNEEQNIQHYGEASPPLYDMASIPNGFPLFLSYGGQDMLSDVNDVKLLLTDLKDHHKNKLVLLFIENYAHADFVMGVNAKQIVYDPIMAFFNDN</sequence>
<protein>
    <recommendedName>
        <fullName evidence="2">Lipase</fullName>
    </recommendedName>
</protein>
<proteinExistence type="inferred from homology"/>
<dbReference type="AlphaFoldDB" id="A0A445DKX0"/>
<evidence type="ECO:0000313" key="5">
    <source>
        <dbReference type="EMBL" id="RYR63843.1"/>
    </source>
</evidence>
<name>A0A445DKX0_ARAHY</name>
<reference evidence="5 6" key="1">
    <citation type="submission" date="2019-01" db="EMBL/GenBank/DDBJ databases">
        <title>Sequencing of cultivated peanut Arachis hypogaea provides insights into genome evolution and oil improvement.</title>
        <authorList>
            <person name="Chen X."/>
        </authorList>
    </citation>
    <scope>NUCLEOTIDE SEQUENCE [LARGE SCALE GENOMIC DNA]</scope>
    <source>
        <strain evidence="6">cv. Fuhuasheng</strain>
        <tissue evidence="5">Leaves</tissue>
    </source>
</reference>
<keyword evidence="6" id="KW-1185">Reference proteome</keyword>
<feature type="domain" description="Partial AB-hydrolase lipase" evidence="4">
    <location>
        <begin position="51"/>
        <end position="108"/>
    </location>
</feature>
<dbReference type="PIRSF" id="PIRSF000862">
    <property type="entry name" value="Steryl_ester_lip"/>
    <property type="match status" value="1"/>
</dbReference>
<evidence type="ECO:0000259" key="4">
    <source>
        <dbReference type="Pfam" id="PF04083"/>
    </source>
</evidence>
<comment type="similarity">
    <text evidence="1 2">Belongs to the AB hydrolase superfamily. Lipase family.</text>
</comment>
<dbReference type="GO" id="GO:0016788">
    <property type="term" value="F:hydrolase activity, acting on ester bonds"/>
    <property type="evidence" value="ECO:0007669"/>
    <property type="project" value="InterPro"/>
</dbReference>
<dbReference type="Gene3D" id="3.40.50.1820">
    <property type="entry name" value="alpha/beta hydrolase"/>
    <property type="match status" value="1"/>
</dbReference>
<feature type="active site" description="Charge relay system" evidence="3">
    <location>
        <position position="386"/>
    </location>
</feature>
<feature type="active site" description="Charge relay system" evidence="3">
    <location>
        <position position="353"/>
    </location>
</feature>
<accession>A0A445DKX0</accession>
<dbReference type="PANTHER" id="PTHR11005">
    <property type="entry name" value="LYSOSOMAL ACID LIPASE-RELATED"/>
    <property type="match status" value="1"/>
</dbReference>
<keyword evidence="2" id="KW-0378">Hydrolase</keyword>
<comment type="caution">
    <text evidence="5">The sequence shown here is derived from an EMBL/GenBank/DDBJ whole genome shotgun (WGS) entry which is preliminary data.</text>
</comment>
<dbReference type="GO" id="GO:0016042">
    <property type="term" value="P:lipid catabolic process"/>
    <property type="evidence" value="ECO:0007669"/>
    <property type="project" value="UniProtKB-KW"/>
</dbReference>
<evidence type="ECO:0000313" key="6">
    <source>
        <dbReference type="Proteomes" id="UP000289738"/>
    </source>
</evidence>
<evidence type="ECO:0000256" key="3">
    <source>
        <dbReference type="PIRSR" id="PIRSR000862-1"/>
    </source>
</evidence>
<dbReference type="InterPro" id="IPR006693">
    <property type="entry name" value="AB_hydrolase_lipase"/>
</dbReference>
<dbReference type="FunFam" id="3.40.50.1820:FF:000126">
    <property type="entry name" value="Lipase"/>
    <property type="match status" value="1"/>
</dbReference>
<organism evidence="5 6">
    <name type="scientific">Arachis hypogaea</name>
    <name type="common">Peanut</name>
    <dbReference type="NCBI Taxonomy" id="3818"/>
    <lineage>
        <taxon>Eukaryota</taxon>
        <taxon>Viridiplantae</taxon>
        <taxon>Streptophyta</taxon>
        <taxon>Embryophyta</taxon>
        <taxon>Tracheophyta</taxon>
        <taxon>Spermatophyta</taxon>
        <taxon>Magnoliopsida</taxon>
        <taxon>eudicotyledons</taxon>
        <taxon>Gunneridae</taxon>
        <taxon>Pentapetalae</taxon>
        <taxon>rosids</taxon>
        <taxon>fabids</taxon>
        <taxon>Fabales</taxon>
        <taxon>Fabaceae</taxon>
        <taxon>Papilionoideae</taxon>
        <taxon>50 kb inversion clade</taxon>
        <taxon>dalbergioids sensu lato</taxon>
        <taxon>Dalbergieae</taxon>
        <taxon>Pterocarpus clade</taxon>
        <taxon>Arachis</taxon>
    </lineage>
</organism>
<evidence type="ECO:0000256" key="2">
    <source>
        <dbReference type="PIRNR" id="PIRNR000862"/>
    </source>
</evidence>
<dbReference type="InterPro" id="IPR029058">
    <property type="entry name" value="AB_hydrolase_fold"/>
</dbReference>
<dbReference type="STRING" id="3818.A0A445DKX0"/>
<dbReference type="SUPFAM" id="SSF53474">
    <property type="entry name" value="alpha/beta-Hydrolases"/>
    <property type="match status" value="1"/>
</dbReference>
<gene>
    <name evidence="5" type="ORF">Ahy_A04g021596</name>
</gene>
<feature type="active site" description="Nucleophile" evidence="3">
    <location>
        <position position="183"/>
    </location>
</feature>